<dbReference type="AlphaFoldDB" id="A0A9N9R031"/>
<evidence type="ECO:0000256" key="2">
    <source>
        <dbReference type="ARBA" id="ARBA00023157"/>
    </source>
</evidence>
<dbReference type="PANTHER" id="PTHR23259">
    <property type="entry name" value="RIDDLE"/>
    <property type="match status" value="1"/>
</dbReference>
<feature type="domain" description="EGF-like" evidence="3">
    <location>
        <begin position="226"/>
        <end position="282"/>
    </location>
</feature>
<reference evidence="4" key="2">
    <citation type="submission" date="2022-10" db="EMBL/GenBank/DDBJ databases">
        <authorList>
            <consortium name="ENA_rothamsted_submissions"/>
            <consortium name="culmorum"/>
            <person name="King R."/>
        </authorList>
    </citation>
    <scope>NUCLEOTIDE SEQUENCE</scope>
</reference>
<evidence type="ECO:0000259" key="3">
    <source>
        <dbReference type="SMART" id="SM00181"/>
    </source>
</evidence>
<sequence>MYPCDPVWPTPSGCACKNGYKRLYDEENKCVLESDCPWICPVPQECLQTCANPYPMFDCSDIQPAEKNIDGCQCQKGYILSELGGKCIRIEECPQNQGCNGDPNAVVTSCPWACPATCAQPNTVTCLKQCMPVGCQCAPGYILSEENGKCILPGDCTGGDPCGVNATFSYCSHGCPELYCPENDDAQPVCDPIYPCPPGCMCKLNHKRLSRNDERCILSSECPPVNCSRPNEVWSPCPSECLAENCENVNDPPRVCYPLVLNCQPKCTCADGYYRNSNGICIPANKCPGYNPCLSKCAPTCAERNPPNCGCESRNNCCKKGYILSERNGKCIRIQDCPSSRCNKQERYVVNSNTCQKTCANRKYFNTVGACKPFTGCVCKAGYVRLNDDATGPCVRENKCSREPVCGKNEVATKNKIECPPQTCESIYTTYNCENKNKTPKSGCNCIDGYLRNSKGICIPSEKCPPPMPGCNGDRNATEKLCPNPCHPTCDNPKRNLVCKMMCPESGCECNPGFLLSNGKCILPEDCPGRQPICGKNEVATRNKIECPPQTCESIYAIYNCENENKVPKPGCNCIDGYLRNSKGVCIPSEQCPSPLPGCNGDRNATEKLCPNPCHPTCDNPKRHLVCKMKCPESGCECNPGYLLLNGKCVLPEDCPAPVKCTRPNEVWNPNPSRCIRETCEEANALEEPCNRPNRDLRPQCVCKDGFYRNASDICIPASECRKYDIKYFT</sequence>
<feature type="domain" description="EGF-like" evidence="3">
    <location>
        <begin position="660"/>
        <end position="716"/>
    </location>
</feature>
<dbReference type="EMBL" id="OU893348">
    <property type="protein sequence ID" value="CAG9787140.1"/>
    <property type="molecule type" value="Genomic_DNA"/>
</dbReference>
<organism evidence="4 5">
    <name type="scientific">Diatraea saccharalis</name>
    <name type="common">sugarcane borer</name>
    <dbReference type="NCBI Taxonomy" id="40085"/>
    <lineage>
        <taxon>Eukaryota</taxon>
        <taxon>Metazoa</taxon>
        <taxon>Ecdysozoa</taxon>
        <taxon>Arthropoda</taxon>
        <taxon>Hexapoda</taxon>
        <taxon>Insecta</taxon>
        <taxon>Pterygota</taxon>
        <taxon>Neoptera</taxon>
        <taxon>Endopterygota</taxon>
        <taxon>Lepidoptera</taxon>
        <taxon>Glossata</taxon>
        <taxon>Ditrysia</taxon>
        <taxon>Pyraloidea</taxon>
        <taxon>Crambidae</taxon>
        <taxon>Crambinae</taxon>
        <taxon>Diatraea</taxon>
    </lineage>
</organism>
<dbReference type="Proteomes" id="UP001153714">
    <property type="component" value="Chromosome 17"/>
</dbReference>
<dbReference type="OrthoDB" id="5945029at2759"/>
<dbReference type="PANTHER" id="PTHR23259:SF82">
    <property type="entry name" value="SERINE PROTEASE INHIBITOR 1 PROTEIN"/>
    <property type="match status" value="1"/>
</dbReference>
<keyword evidence="1" id="KW-0646">Protease inhibitor</keyword>
<evidence type="ECO:0000256" key="1">
    <source>
        <dbReference type="ARBA" id="ARBA00022690"/>
    </source>
</evidence>
<keyword evidence="2" id="KW-1015">Disulfide bond</keyword>
<protein>
    <recommendedName>
        <fullName evidence="3">EGF-like domain-containing protein</fullName>
    </recommendedName>
</protein>
<gene>
    <name evidence="4" type="ORF">DIATSA_LOCUS5046</name>
</gene>
<dbReference type="InterPro" id="IPR051368">
    <property type="entry name" value="SerProtInhib-TIL_Domain"/>
</dbReference>
<feature type="domain" description="EGF-like" evidence="3">
    <location>
        <begin position="609"/>
        <end position="650"/>
    </location>
</feature>
<feature type="domain" description="EGF-like" evidence="3">
    <location>
        <begin position="481"/>
        <end position="522"/>
    </location>
</feature>
<dbReference type="Pfam" id="PF01826">
    <property type="entry name" value="TIL"/>
    <property type="match status" value="4"/>
</dbReference>
<dbReference type="SUPFAM" id="SSF57567">
    <property type="entry name" value="Serine protease inhibitors"/>
    <property type="match status" value="9"/>
</dbReference>
<accession>A0A9N9R031</accession>
<proteinExistence type="predicted"/>
<dbReference type="Gene3D" id="2.10.25.10">
    <property type="entry name" value="Laminin"/>
    <property type="match status" value="10"/>
</dbReference>
<dbReference type="GO" id="GO:0030414">
    <property type="term" value="F:peptidase inhibitor activity"/>
    <property type="evidence" value="ECO:0007669"/>
    <property type="project" value="UniProtKB-KW"/>
</dbReference>
<evidence type="ECO:0000313" key="4">
    <source>
        <dbReference type="EMBL" id="CAG9787140.1"/>
    </source>
</evidence>
<name>A0A9N9R031_9NEOP</name>
<evidence type="ECO:0000313" key="5">
    <source>
        <dbReference type="Proteomes" id="UP001153714"/>
    </source>
</evidence>
<keyword evidence="5" id="KW-1185">Reference proteome</keyword>
<dbReference type="SMART" id="SM00181">
    <property type="entry name" value="EGF"/>
    <property type="match status" value="5"/>
</dbReference>
<dbReference type="InterPro" id="IPR002919">
    <property type="entry name" value="TIL_dom"/>
</dbReference>
<dbReference type="InterPro" id="IPR036084">
    <property type="entry name" value="Ser_inhib-like_sf"/>
</dbReference>
<dbReference type="InterPro" id="IPR000742">
    <property type="entry name" value="EGF"/>
</dbReference>
<feature type="domain" description="EGF-like" evidence="3">
    <location>
        <begin position="117"/>
        <end position="151"/>
    </location>
</feature>
<reference evidence="4" key="1">
    <citation type="submission" date="2021-12" db="EMBL/GenBank/DDBJ databases">
        <authorList>
            <person name="King R."/>
        </authorList>
    </citation>
    <scope>NUCLEOTIDE SEQUENCE</scope>
</reference>
<dbReference type="CDD" id="cd19941">
    <property type="entry name" value="TIL"/>
    <property type="match status" value="6"/>
</dbReference>